<sequence length="553" mass="60925">MASSLFRFGLHDETIEATRLRLRSHPNYSALNNCLSESCGLMSSFCPHSHPSHPHHQPQPQLLGNNIVNPNMRLISYQNQQPLISHHMPRSRVHIHTFIDINEPAAAQGLGGSPHLLLSQPSRNSPHLLLAQPSSSSSLRARQEVLRSQLLSATSNAERFLGQSIFPNPTSSSSSSSVLLNTNPVNRHHPIHFGTNNTAGSTSRVNKRAEASSSHAPFNFQRPKYFNNYGHIFPYRSQNSQPPTVISIESDDDVSSSDDEPIVAEPISVYIPTPQPKPSVYQSKEPTPEAPTNFRNLNSPNSDDARRDQSNGERELPPSAGDGDVGDLLVVPDEHVDQVAVCDLGDGKTRSLKHDKNGPYTCSKCRRVFETSQFFASHSRSIHPRSPEEIARGEALKADRKSKKRVPRKEKKQEPKRKKVNKKSASMKERDPEPKQKRPRVSKKSVTMKEKDQEQVVAASGFAGYGSGREDRTVTIVLPHGESYSHETIRAKKRKARSMNVPAAVAPDSGGAGDGQVGVKIGKKKDSEKAGPSGCGGIDFEGLYEVEVQMEQK</sequence>
<proteinExistence type="predicted"/>
<dbReference type="EMBL" id="CAEKDK010000006">
    <property type="protein sequence ID" value="CAB4281729.1"/>
    <property type="molecule type" value="Genomic_DNA"/>
</dbReference>
<keyword evidence="1" id="KW-0862">Zinc</keyword>
<feature type="domain" description="C2H2-type" evidence="3">
    <location>
        <begin position="360"/>
        <end position="388"/>
    </location>
</feature>
<reference evidence="4 5" key="1">
    <citation type="submission" date="2020-05" db="EMBL/GenBank/DDBJ databases">
        <authorList>
            <person name="Campoy J."/>
            <person name="Schneeberger K."/>
            <person name="Spophaly S."/>
        </authorList>
    </citation>
    <scope>NUCLEOTIDE SEQUENCE [LARGE SCALE GENOMIC DNA]</scope>
    <source>
        <strain evidence="4">PruArmRojPasFocal</strain>
    </source>
</reference>
<keyword evidence="1" id="KW-0863">Zinc-finger</keyword>
<feature type="compositionally biased region" description="Basic and acidic residues" evidence="2">
    <location>
        <begin position="303"/>
        <end position="316"/>
    </location>
</feature>
<organism evidence="4 5">
    <name type="scientific">Prunus armeniaca</name>
    <name type="common">Apricot</name>
    <name type="synonym">Armeniaca vulgaris</name>
    <dbReference type="NCBI Taxonomy" id="36596"/>
    <lineage>
        <taxon>Eukaryota</taxon>
        <taxon>Viridiplantae</taxon>
        <taxon>Streptophyta</taxon>
        <taxon>Embryophyta</taxon>
        <taxon>Tracheophyta</taxon>
        <taxon>Spermatophyta</taxon>
        <taxon>Magnoliopsida</taxon>
        <taxon>eudicotyledons</taxon>
        <taxon>Gunneridae</taxon>
        <taxon>Pentapetalae</taxon>
        <taxon>rosids</taxon>
        <taxon>fabids</taxon>
        <taxon>Rosales</taxon>
        <taxon>Rosaceae</taxon>
        <taxon>Amygdaloideae</taxon>
        <taxon>Amygdaleae</taxon>
        <taxon>Prunus</taxon>
    </lineage>
</organism>
<name>A0A6J5UYI6_PRUAR</name>
<feature type="compositionally biased region" description="Low complexity" evidence="2">
    <location>
        <begin position="168"/>
        <end position="185"/>
    </location>
</feature>
<feature type="region of interest" description="Disordered" evidence="2">
    <location>
        <begin position="486"/>
        <end position="537"/>
    </location>
</feature>
<feature type="compositionally biased region" description="Polar residues" evidence="2">
    <location>
        <begin position="194"/>
        <end position="204"/>
    </location>
</feature>
<gene>
    <name evidence="4" type="ORF">CURHAP_LOCUS34864</name>
</gene>
<evidence type="ECO:0000256" key="2">
    <source>
        <dbReference type="SAM" id="MobiDB-lite"/>
    </source>
</evidence>
<feature type="compositionally biased region" description="Basic residues" evidence="2">
    <location>
        <begin position="400"/>
        <end position="422"/>
    </location>
</feature>
<feature type="region of interest" description="Disordered" evidence="2">
    <location>
        <begin position="166"/>
        <end position="220"/>
    </location>
</feature>
<keyword evidence="1" id="KW-0479">Metal-binding</keyword>
<protein>
    <recommendedName>
        <fullName evidence="3">C2H2-type domain-containing protein</fullName>
    </recommendedName>
</protein>
<accession>A0A6J5UYI6</accession>
<feature type="region of interest" description="Disordered" evidence="2">
    <location>
        <begin position="376"/>
        <end position="453"/>
    </location>
</feature>
<feature type="compositionally biased region" description="Basic and acidic residues" evidence="2">
    <location>
        <begin position="426"/>
        <end position="436"/>
    </location>
</feature>
<dbReference type="Proteomes" id="UP000507222">
    <property type="component" value="Unassembled WGS sequence"/>
</dbReference>
<dbReference type="InterPro" id="IPR013087">
    <property type="entry name" value="Znf_C2H2_type"/>
</dbReference>
<evidence type="ECO:0000313" key="5">
    <source>
        <dbReference type="Proteomes" id="UP000507222"/>
    </source>
</evidence>
<feature type="region of interest" description="Disordered" evidence="2">
    <location>
        <begin position="237"/>
        <end position="328"/>
    </location>
</feature>
<evidence type="ECO:0000259" key="3">
    <source>
        <dbReference type="PROSITE" id="PS50157"/>
    </source>
</evidence>
<evidence type="ECO:0000256" key="1">
    <source>
        <dbReference type="PROSITE-ProRule" id="PRU00042"/>
    </source>
</evidence>
<dbReference type="AlphaFoldDB" id="A0A6J5UYI6"/>
<dbReference type="PROSITE" id="PS50157">
    <property type="entry name" value="ZINC_FINGER_C2H2_2"/>
    <property type="match status" value="1"/>
</dbReference>
<evidence type="ECO:0000313" key="4">
    <source>
        <dbReference type="EMBL" id="CAB4281729.1"/>
    </source>
</evidence>
<feature type="compositionally biased region" description="Polar residues" evidence="2">
    <location>
        <begin position="293"/>
        <end position="302"/>
    </location>
</feature>
<dbReference type="PROSITE" id="PS00028">
    <property type="entry name" value="ZINC_FINGER_C2H2_1"/>
    <property type="match status" value="1"/>
</dbReference>
<dbReference type="GO" id="GO:0008270">
    <property type="term" value="F:zinc ion binding"/>
    <property type="evidence" value="ECO:0007669"/>
    <property type="project" value="UniProtKB-KW"/>
</dbReference>
<feature type="compositionally biased region" description="Acidic residues" evidence="2">
    <location>
        <begin position="249"/>
        <end position="262"/>
    </location>
</feature>
<feature type="compositionally biased region" description="Basic and acidic residues" evidence="2">
    <location>
        <begin position="385"/>
        <end position="399"/>
    </location>
</feature>